<evidence type="ECO:0000256" key="3">
    <source>
        <dbReference type="ARBA" id="ARBA00022448"/>
    </source>
</evidence>
<dbReference type="CDD" id="cd01146">
    <property type="entry name" value="FhuD"/>
    <property type="match status" value="1"/>
</dbReference>
<dbReference type="PRINTS" id="PR01715">
    <property type="entry name" value="FERRIBNDNGPP"/>
</dbReference>
<gene>
    <name evidence="7" type="ORF">SAMN04487959_11021</name>
</gene>
<dbReference type="Proteomes" id="UP000199040">
    <property type="component" value="Unassembled WGS sequence"/>
</dbReference>
<feature type="domain" description="Fe/B12 periplasmic-binding" evidence="6">
    <location>
        <begin position="43"/>
        <end position="301"/>
    </location>
</feature>
<reference evidence="7 8" key="1">
    <citation type="submission" date="2016-10" db="EMBL/GenBank/DDBJ databases">
        <authorList>
            <person name="de Groot N.N."/>
        </authorList>
    </citation>
    <scope>NUCLEOTIDE SEQUENCE [LARGE SCALE GENOMIC DNA]</scope>
    <source>
        <strain evidence="7 8">CGMCC 1.6848</strain>
    </source>
</reference>
<evidence type="ECO:0000259" key="6">
    <source>
        <dbReference type="PROSITE" id="PS50983"/>
    </source>
</evidence>
<keyword evidence="4" id="KW-0406">Ion transport</keyword>
<dbReference type="PANTHER" id="PTHR30532">
    <property type="entry name" value="IRON III DICITRATE-BINDING PERIPLASMIC PROTEIN"/>
    <property type="match status" value="1"/>
</dbReference>
<dbReference type="PROSITE" id="PS50983">
    <property type="entry name" value="FE_B12_PBP"/>
    <property type="match status" value="1"/>
</dbReference>
<comment type="similarity">
    <text evidence="2">Belongs to the bacterial solute-binding protein 8 family.</text>
</comment>
<dbReference type="SUPFAM" id="SSF53807">
    <property type="entry name" value="Helical backbone' metal receptor"/>
    <property type="match status" value="1"/>
</dbReference>
<keyword evidence="3" id="KW-0813">Transport</keyword>
<dbReference type="EMBL" id="FOPY01000010">
    <property type="protein sequence ID" value="SFH81682.1"/>
    <property type="molecule type" value="Genomic_DNA"/>
</dbReference>
<evidence type="ECO:0000313" key="7">
    <source>
        <dbReference type="EMBL" id="SFH81682.1"/>
    </source>
</evidence>
<evidence type="ECO:0000256" key="1">
    <source>
        <dbReference type="ARBA" id="ARBA00004196"/>
    </source>
</evidence>
<dbReference type="AlphaFoldDB" id="A0A1I3D4P2"/>
<keyword evidence="8" id="KW-1185">Reference proteome</keyword>
<keyword evidence="4" id="KW-0410">Iron transport</keyword>
<dbReference type="STRING" id="442341.SAMN04487959_11021"/>
<keyword evidence="4" id="KW-0408">Iron</keyword>
<keyword evidence="5" id="KW-0732">Signal</keyword>
<dbReference type="InterPro" id="IPR002491">
    <property type="entry name" value="ABC_transptr_periplasmic_BD"/>
</dbReference>
<dbReference type="PANTHER" id="PTHR30532:SF1">
    <property type="entry name" value="IRON(3+)-HYDROXAMATE-BINDING PROTEIN FHUD"/>
    <property type="match status" value="1"/>
</dbReference>
<accession>A0A1I3D4P2</accession>
<name>A0A1I3D4P2_9GAMM</name>
<comment type="subcellular location">
    <subcellularLocation>
        <location evidence="1">Cell envelope</location>
    </subcellularLocation>
</comment>
<dbReference type="Gene3D" id="3.40.50.1980">
    <property type="entry name" value="Nitrogenase molybdenum iron protein domain"/>
    <property type="match status" value="2"/>
</dbReference>
<sequence length="311" mass="33795">MTDETSQPAHSRSALAALVVTPLLILLLLASLTLPSRADEPPDIATLDWTLAETLLALGVVPAGVAQIEAYGDWVLEPDIPDGVSDLGLRTQPNLELLASLGLDRILISPMFANLEPRLSRIAPVTTIGIYGPDSDPWQSMLKATRQVAEVVNRPQAAERLIESTATYLDETRKELPKNVPPLLLVQFMDARHVRVFGESGLYQAVLDHMGLDNAWPGPTNYWGFSLVGLEKLAELDAQMVVIEPLPVGAAKELQSSGLWRNLRAVRERPVIYLPPVWSFGALPSAKRFADLLATALQAPYATADGDKADD</sequence>
<dbReference type="InterPro" id="IPR051313">
    <property type="entry name" value="Bact_iron-sidero_bind"/>
</dbReference>
<evidence type="ECO:0000256" key="4">
    <source>
        <dbReference type="ARBA" id="ARBA00022496"/>
    </source>
</evidence>
<dbReference type="GO" id="GO:0030288">
    <property type="term" value="C:outer membrane-bounded periplasmic space"/>
    <property type="evidence" value="ECO:0007669"/>
    <property type="project" value="TreeGrafter"/>
</dbReference>
<evidence type="ECO:0000256" key="5">
    <source>
        <dbReference type="ARBA" id="ARBA00022729"/>
    </source>
</evidence>
<evidence type="ECO:0000313" key="8">
    <source>
        <dbReference type="Proteomes" id="UP000199040"/>
    </source>
</evidence>
<dbReference type="GO" id="GO:1901678">
    <property type="term" value="P:iron coordination entity transport"/>
    <property type="evidence" value="ECO:0007669"/>
    <property type="project" value="UniProtKB-ARBA"/>
</dbReference>
<proteinExistence type="inferred from homology"/>
<evidence type="ECO:0000256" key="2">
    <source>
        <dbReference type="ARBA" id="ARBA00008814"/>
    </source>
</evidence>
<protein>
    <submittedName>
        <fullName evidence="7">Iron complex transport system substrate-binding protein</fullName>
    </submittedName>
</protein>
<dbReference type="RefSeq" id="WP_092847341.1">
    <property type="nucleotide sequence ID" value="NZ_FOPY01000010.1"/>
</dbReference>
<dbReference type="Pfam" id="PF01497">
    <property type="entry name" value="Peripla_BP_2"/>
    <property type="match status" value="1"/>
</dbReference>
<organism evidence="7 8">
    <name type="scientific">Modicisalibacter xianhensis</name>
    <dbReference type="NCBI Taxonomy" id="442341"/>
    <lineage>
        <taxon>Bacteria</taxon>
        <taxon>Pseudomonadati</taxon>
        <taxon>Pseudomonadota</taxon>
        <taxon>Gammaproteobacteria</taxon>
        <taxon>Oceanospirillales</taxon>
        <taxon>Halomonadaceae</taxon>
        <taxon>Modicisalibacter</taxon>
    </lineage>
</organism>